<protein>
    <submittedName>
        <fullName evidence="1">Uncharacterized protein</fullName>
    </submittedName>
</protein>
<evidence type="ECO:0000313" key="2">
    <source>
        <dbReference type="Proteomes" id="UP000526033"/>
    </source>
</evidence>
<name>A0A7X9DKG1_UNCKA</name>
<comment type="caution">
    <text evidence="1">The sequence shown here is derived from an EMBL/GenBank/DDBJ whole genome shotgun (WGS) entry which is preliminary data.</text>
</comment>
<sequence length="112" mass="12821">MFGSNGKSRIGNPPVVWKWLNNRPVTGHYRPNGTFVDVRKGFMEFFMNAYGGLMVEFRPAKGVFVAPLTIEAEIVKTRLTRFGRCEAYKVSFKFCGTPVEIVLPQRYRVLLD</sequence>
<evidence type="ECO:0000313" key="1">
    <source>
        <dbReference type="EMBL" id="NMB69854.1"/>
    </source>
</evidence>
<dbReference type="AlphaFoldDB" id="A0A7X9DKG1"/>
<dbReference type="EMBL" id="JAAZNL010000016">
    <property type="protein sequence ID" value="NMB69854.1"/>
    <property type="molecule type" value="Genomic_DNA"/>
</dbReference>
<accession>A0A7X9DKG1</accession>
<organism evidence="1 2">
    <name type="scientific">candidate division WWE3 bacterium</name>
    <dbReference type="NCBI Taxonomy" id="2053526"/>
    <lineage>
        <taxon>Bacteria</taxon>
        <taxon>Katanobacteria</taxon>
    </lineage>
</organism>
<gene>
    <name evidence="1" type="ORF">GYA27_01455</name>
</gene>
<reference evidence="1 2" key="1">
    <citation type="journal article" date="2020" name="Biotechnol. Biofuels">
        <title>New insights from the biogas microbiome by comprehensive genome-resolved metagenomics of nearly 1600 species originating from multiple anaerobic digesters.</title>
        <authorList>
            <person name="Campanaro S."/>
            <person name="Treu L."/>
            <person name="Rodriguez-R L.M."/>
            <person name="Kovalovszki A."/>
            <person name="Ziels R.M."/>
            <person name="Maus I."/>
            <person name="Zhu X."/>
            <person name="Kougias P.G."/>
            <person name="Basile A."/>
            <person name="Luo G."/>
            <person name="Schluter A."/>
            <person name="Konstantinidis K.T."/>
            <person name="Angelidaki I."/>
        </authorList>
    </citation>
    <scope>NUCLEOTIDE SEQUENCE [LARGE SCALE GENOMIC DNA]</scope>
    <source>
        <strain evidence="1">AS27yjCOA_165</strain>
    </source>
</reference>
<dbReference type="Proteomes" id="UP000526033">
    <property type="component" value="Unassembled WGS sequence"/>
</dbReference>
<proteinExistence type="predicted"/>